<dbReference type="EC" id="1.5.1.2" evidence="4 5"/>
<keyword evidence="2 4" id="KW-0521">NADP</keyword>
<dbReference type="OrthoDB" id="9805754at2"/>
<dbReference type="SUPFAM" id="SSF48179">
    <property type="entry name" value="6-phosphogluconate dehydrogenase C-terminal domain-like"/>
    <property type="match status" value="1"/>
</dbReference>
<accession>A0A4R6V8W7</accession>
<keyword evidence="3 4" id="KW-0560">Oxidoreductase</keyword>
<dbReference type="Pfam" id="PF14748">
    <property type="entry name" value="P5CR_dimer"/>
    <property type="match status" value="1"/>
</dbReference>
<dbReference type="InterPro" id="IPR000304">
    <property type="entry name" value="Pyrroline-COOH_reductase"/>
</dbReference>
<evidence type="ECO:0000256" key="7">
    <source>
        <dbReference type="RuleBase" id="RU003903"/>
    </source>
</evidence>
<dbReference type="Gene3D" id="3.40.50.720">
    <property type="entry name" value="NAD(P)-binding Rossmann-like Domain"/>
    <property type="match status" value="1"/>
</dbReference>
<comment type="function">
    <text evidence="4">Catalyzes the reduction of 1-pyrroline-5-carboxylate (PCA) to L-proline.</text>
</comment>
<dbReference type="GO" id="GO:0055129">
    <property type="term" value="P:L-proline biosynthetic process"/>
    <property type="evidence" value="ECO:0007669"/>
    <property type="project" value="UniProtKB-UniRule"/>
</dbReference>
<dbReference type="InterPro" id="IPR053790">
    <property type="entry name" value="P5CR-like_CS"/>
</dbReference>
<dbReference type="InterPro" id="IPR029036">
    <property type="entry name" value="P5CR_dimer"/>
</dbReference>
<evidence type="ECO:0000313" key="11">
    <source>
        <dbReference type="Proteomes" id="UP000295657"/>
    </source>
</evidence>
<keyword evidence="4 7" id="KW-0028">Amino-acid biosynthesis</keyword>
<evidence type="ECO:0000313" key="10">
    <source>
        <dbReference type="EMBL" id="TDQ58091.1"/>
    </source>
</evidence>
<evidence type="ECO:0000259" key="8">
    <source>
        <dbReference type="Pfam" id="PF03807"/>
    </source>
</evidence>
<evidence type="ECO:0000256" key="3">
    <source>
        <dbReference type="ARBA" id="ARBA00023002"/>
    </source>
</evidence>
<gene>
    <name evidence="4" type="primary">proC</name>
    <name evidence="10" type="ORF">EDC45_1163</name>
</gene>
<dbReference type="PROSITE" id="PS00521">
    <property type="entry name" value="P5CR"/>
    <property type="match status" value="1"/>
</dbReference>
<keyword evidence="4 7" id="KW-0641">Proline biosynthesis</keyword>
<comment type="catalytic activity">
    <reaction evidence="4 7">
        <text>L-proline + NADP(+) = (S)-1-pyrroline-5-carboxylate + NADPH + 2 H(+)</text>
        <dbReference type="Rhea" id="RHEA:14109"/>
        <dbReference type="ChEBI" id="CHEBI:15378"/>
        <dbReference type="ChEBI" id="CHEBI:17388"/>
        <dbReference type="ChEBI" id="CHEBI:57783"/>
        <dbReference type="ChEBI" id="CHEBI:58349"/>
        <dbReference type="ChEBI" id="CHEBI:60039"/>
        <dbReference type="EC" id="1.5.1.2"/>
    </reaction>
</comment>
<organism evidence="10 11">
    <name type="scientific">Mesocricetibacter intestinalis</name>
    <dbReference type="NCBI Taxonomy" id="1521930"/>
    <lineage>
        <taxon>Bacteria</taxon>
        <taxon>Pseudomonadati</taxon>
        <taxon>Pseudomonadota</taxon>
        <taxon>Gammaproteobacteria</taxon>
        <taxon>Pasteurellales</taxon>
        <taxon>Pasteurellaceae</taxon>
        <taxon>Mesocricetibacter</taxon>
    </lineage>
</organism>
<evidence type="ECO:0000256" key="1">
    <source>
        <dbReference type="ARBA" id="ARBA00005525"/>
    </source>
</evidence>
<dbReference type="PANTHER" id="PTHR11645">
    <property type="entry name" value="PYRROLINE-5-CARBOXYLATE REDUCTASE"/>
    <property type="match status" value="1"/>
</dbReference>
<dbReference type="SUPFAM" id="SSF51735">
    <property type="entry name" value="NAD(P)-binding Rossmann-fold domains"/>
    <property type="match status" value="1"/>
</dbReference>
<dbReference type="RefSeq" id="WP_133544382.1">
    <property type="nucleotide sequence ID" value="NZ_SNYQ01000003.1"/>
</dbReference>
<dbReference type="NCBIfam" id="TIGR00112">
    <property type="entry name" value="proC"/>
    <property type="match status" value="1"/>
</dbReference>
<evidence type="ECO:0000259" key="9">
    <source>
        <dbReference type="Pfam" id="PF14748"/>
    </source>
</evidence>
<feature type="domain" description="Pyrroline-5-carboxylate reductase catalytic N-terminal" evidence="8">
    <location>
        <begin position="6"/>
        <end position="97"/>
    </location>
</feature>
<dbReference type="Proteomes" id="UP000295657">
    <property type="component" value="Unassembled WGS sequence"/>
</dbReference>
<dbReference type="FunFam" id="1.10.3730.10:FF:000001">
    <property type="entry name" value="Pyrroline-5-carboxylate reductase"/>
    <property type="match status" value="1"/>
</dbReference>
<dbReference type="HAMAP" id="MF_01925">
    <property type="entry name" value="P5C_reductase"/>
    <property type="match status" value="1"/>
</dbReference>
<keyword evidence="4" id="KW-0963">Cytoplasm</keyword>
<dbReference type="Pfam" id="PF03807">
    <property type="entry name" value="F420_oxidored"/>
    <property type="match status" value="1"/>
</dbReference>
<comment type="pathway">
    <text evidence="4 7">Amino-acid biosynthesis; L-proline biosynthesis; L-proline from L-glutamate 5-semialdehyde: step 1/1.</text>
</comment>
<evidence type="ECO:0000256" key="5">
    <source>
        <dbReference type="NCBIfam" id="TIGR00112"/>
    </source>
</evidence>
<comment type="caution">
    <text evidence="10">The sequence shown here is derived from an EMBL/GenBank/DDBJ whole genome shotgun (WGS) entry which is preliminary data.</text>
</comment>
<feature type="binding site" evidence="6">
    <location>
        <position position="56"/>
    </location>
    <ligand>
        <name>NADPH</name>
        <dbReference type="ChEBI" id="CHEBI:57783"/>
    </ligand>
</feature>
<dbReference type="PIRSF" id="PIRSF000193">
    <property type="entry name" value="Pyrrol-5-carb_rd"/>
    <property type="match status" value="1"/>
</dbReference>
<evidence type="ECO:0000256" key="6">
    <source>
        <dbReference type="PIRSR" id="PIRSR000193-1"/>
    </source>
</evidence>
<name>A0A4R6V8W7_9PAST</name>
<dbReference type="GO" id="GO:0004735">
    <property type="term" value="F:pyrroline-5-carboxylate reductase activity"/>
    <property type="evidence" value="ECO:0007669"/>
    <property type="project" value="UniProtKB-UniRule"/>
</dbReference>
<dbReference type="InterPro" id="IPR028939">
    <property type="entry name" value="P5C_Rdtase_cat_N"/>
</dbReference>
<evidence type="ECO:0000256" key="4">
    <source>
        <dbReference type="HAMAP-Rule" id="MF_01925"/>
    </source>
</evidence>
<feature type="binding site" evidence="6">
    <location>
        <begin position="69"/>
        <end position="72"/>
    </location>
    <ligand>
        <name>NADP(+)</name>
        <dbReference type="ChEBI" id="CHEBI:58349"/>
    </ligand>
</feature>
<evidence type="ECO:0000256" key="2">
    <source>
        <dbReference type="ARBA" id="ARBA00022857"/>
    </source>
</evidence>
<dbReference type="EMBL" id="SNYQ01000003">
    <property type="protein sequence ID" value="TDQ58091.1"/>
    <property type="molecule type" value="Genomic_DNA"/>
</dbReference>
<proteinExistence type="inferred from homology"/>
<dbReference type="AlphaFoldDB" id="A0A4R6V8W7"/>
<comment type="subcellular location">
    <subcellularLocation>
        <location evidence="4">Cytoplasm</location>
    </subcellularLocation>
</comment>
<dbReference type="InterPro" id="IPR036291">
    <property type="entry name" value="NAD(P)-bd_dom_sf"/>
</dbReference>
<comment type="catalytic activity">
    <reaction evidence="4">
        <text>L-proline + NAD(+) = (S)-1-pyrroline-5-carboxylate + NADH + 2 H(+)</text>
        <dbReference type="Rhea" id="RHEA:14105"/>
        <dbReference type="ChEBI" id="CHEBI:15378"/>
        <dbReference type="ChEBI" id="CHEBI:17388"/>
        <dbReference type="ChEBI" id="CHEBI:57540"/>
        <dbReference type="ChEBI" id="CHEBI:57945"/>
        <dbReference type="ChEBI" id="CHEBI:60039"/>
        <dbReference type="EC" id="1.5.1.2"/>
    </reaction>
</comment>
<feature type="domain" description="Pyrroline-5-carboxylate reductase dimerisation" evidence="9">
    <location>
        <begin position="162"/>
        <end position="267"/>
    </location>
</feature>
<sequence length="271" mass="29043">MQHKFITFIGGGNMAQAIIFGLLQQGYPAHKLMVCDPNPSRRDIFAARGIMVSDNNIEAAIRAEVVLLAVKPQMMEAVCLPLQAVDFSHKLLISIAAAISLQRLHDLLPSAANIVRVMPNTPALVSAGMSGLFAAPSLAQDLKDFAEALLAAVGKTCWLAQESDMHKITAASGSSPAYFFAFMEAMQLMLMDSGIDENMARLLVQQSALGAAKMAEQNPQISLSLLRENVTSKGGTTAAALAVFNRCGLDDMVKQAMAACIARSQEMEKLF</sequence>
<dbReference type="InterPro" id="IPR008927">
    <property type="entry name" value="6-PGluconate_DH-like_C_sf"/>
</dbReference>
<feature type="binding site" evidence="6">
    <location>
        <begin position="9"/>
        <end position="14"/>
    </location>
    <ligand>
        <name>NADP(+)</name>
        <dbReference type="ChEBI" id="CHEBI:58349"/>
    </ligand>
</feature>
<keyword evidence="11" id="KW-1185">Reference proteome</keyword>
<comment type="similarity">
    <text evidence="1 4 7">Belongs to the pyrroline-5-carboxylate reductase family.</text>
</comment>
<dbReference type="GO" id="GO:0005737">
    <property type="term" value="C:cytoplasm"/>
    <property type="evidence" value="ECO:0007669"/>
    <property type="project" value="UniProtKB-SubCell"/>
</dbReference>
<dbReference type="Gene3D" id="1.10.3730.10">
    <property type="entry name" value="ProC C-terminal domain-like"/>
    <property type="match status" value="1"/>
</dbReference>
<protein>
    <recommendedName>
        <fullName evidence="4 5">Pyrroline-5-carboxylate reductase</fullName>
        <shortName evidence="4">P5C reductase</shortName>
        <shortName evidence="4">P5CR</shortName>
        <ecNumber evidence="4 5">1.5.1.2</ecNumber>
    </recommendedName>
    <alternativeName>
        <fullName evidence="4">PCA reductase</fullName>
    </alternativeName>
</protein>
<dbReference type="UniPathway" id="UPA00098">
    <property type="reaction ID" value="UER00361"/>
</dbReference>
<dbReference type="PANTHER" id="PTHR11645:SF0">
    <property type="entry name" value="PYRROLINE-5-CARBOXYLATE REDUCTASE 3"/>
    <property type="match status" value="1"/>
</dbReference>
<reference evidence="10 11" key="1">
    <citation type="submission" date="2019-03" db="EMBL/GenBank/DDBJ databases">
        <title>Genomic Encyclopedia of Type Strains, Phase IV (KMG-IV): sequencing the most valuable type-strain genomes for metagenomic binning, comparative biology and taxonomic classification.</title>
        <authorList>
            <person name="Goeker M."/>
        </authorList>
    </citation>
    <scope>NUCLEOTIDE SEQUENCE [LARGE SCALE GENOMIC DNA]</scope>
    <source>
        <strain evidence="10 11">DSM 28403</strain>
    </source>
</reference>